<dbReference type="AlphaFoldDB" id="A0A6I3KEW9"/>
<organism evidence="2 3">
    <name type="scientific">Hyphomicrobium album</name>
    <dbReference type="NCBI Taxonomy" id="2665159"/>
    <lineage>
        <taxon>Bacteria</taxon>
        <taxon>Pseudomonadati</taxon>
        <taxon>Pseudomonadota</taxon>
        <taxon>Alphaproteobacteria</taxon>
        <taxon>Hyphomicrobiales</taxon>
        <taxon>Hyphomicrobiaceae</taxon>
        <taxon>Hyphomicrobium</taxon>
    </lineage>
</organism>
<accession>A0A6I3KEW9</accession>
<name>A0A6I3KEW9_9HYPH</name>
<proteinExistence type="predicted"/>
<feature type="signal peptide" evidence="1">
    <location>
        <begin position="1"/>
        <end position="22"/>
    </location>
</feature>
<protein>
    <submittedName>
        <fullName evidence="2">Uncharacterized protein</fullName>
    </submittedName>
</protein>
<feature type="chain" id="PRO_5026284249" evidence="1">
    <location>
        <begin position="23"/>
        <end position="110"/>
    </location>
</feature>
<dbReference type="EMBL" id="WMBQ01000001">
    <property type="protein sequence ID" value="MTD92839.1"/>
    <property type="molecule type" value="Genomic_DNA"/>
</dbReference>
<evidence type="ECO:0000256" key="1">
    <source>
        <dbReference type="SAM" id="SignalP"/>
    </source>
</evidence>
<gene>
    <name evidence="2" type="ORF">GIW81_00655</name>
</gene>
<dbReference type="Proteomes" id="UP000440694">
    <property type="component" value="Unassembled WGS sequence"/>
</dbReference>
<dbReference type="RefSeq" id="WP_154737429.1">
    <property type="nucleotide sequence ID" value="NZ_WMBQ01000001.1"/>
</dbReference>
<reference evidence="2 3" key="1">
    <citation type="submission" date="2019-11" db="EMBL/GenBank/DDBJ databases">
        <title>Identification of a novel strain.</title>
        <authorList>
            <person name="Xu Q."/>
            <person name="Wang G."/>
        </authorList>
    </citation>
    <scope>NUCLEOTIDE SEQUENCE [LARGE SCALE GENOMIC DNA]</scope>
    <source>
        <strain evidence="3">xq</strain>
    </source>
</reference>
<keyword evidence="1" id="KW-0732">Signal</keyword>
<keyword evidence="3" id="KW-1185">Reference proteome</keyword>
<evidence type="ECO:0000313" key="2">
    <source>
        <dbReference type="EMBL" id="MTD92839.1"/>
    </source>
</evidence>
<comment type="caution">
    <text evidence="2">The sequence shown here is derived from an EMBL/GenBank/DDBJ whole genome shotgun (WGS) entry which is preliminary data.</text>
</comment>
<sequence>MRCARVAIIAISTLSVSAGAFADDTGFAYSHDLRKEGGRLCMSDHYHSGSGSGRSKAAAQASAARSWADFTNFEYGSAWARWSVARSKSVRYTKDASGWSADVDARPCRG</sequence>
<evidence type="ECO:0000313" key="3">
    <source>
        <dbReference type="Proteomes" id="UP000440694"/>
    </source>
</evidence>